<dbReference type="SUPFAM" id="SSF75304">
    <property type="entry name" value="Amidase signature (AS) enzymes"/>
    <property type="match status" value="1"/>
</dbReference>
<dbReference type="InterPro" id="IPR023631">
    <property type="entry name" value="Amidase_dom"/>
</dbReference>
<dbReference type="Gene3D" id="3.90.1300.10">
    <property type="entry name" value="Amidase signature (AS) domain"/>
    <property type="match status" value="1"/>
</dbReference>
<gene>
    <name evidence="2" type="primary">gatA_2</name>
    <name evidence="2" type="ORF">NCTC10526_02805</name>
</gene>
<accession>A0A379LPZ0</accession>
<dbReference type="Pfam" id="PF01425">
    <property type="entry name" value="Amidase"/>
    <property type="match status" value="1"/>
</dbReference>
<feature type="domain" description="Amidase" evidence="1">
    <location>
        <begin position="27"/>
        <end position="440"/>
    </location>
</feature>
<organism evidence="2 3">
    <name type="scientific">Psychrobacter phenylpyruvicus</name>
    <dbReference type="NCBI Taxonomy" id="29432"/>
    <lineage>
        <taxon>Bacteria</taxon>
        <taxon>Pseudomonadati</taxon>
        <taxon>Pseudomonadota</taxon>
        <taxon>Gammaproteobacteria</taxon>
        <taxon>Moraxellales</taxon>
        <taxon>Moraxellaceae</taxon>
        <taxon>Psychrobacter</taxon>
    </lineage>
</organism>
<keyword evidence="2" id="KW-0808">Transferase</keyword>
<name>A0A379LPZ0_9GAMM</name>
<keyword evidence="2" id="KW-0436">Ligase</keyword>
<dbReference type="RefSeq" id="WP_037032496.1">
    <property type="nucleotide sequence ID" value="NZ_CAJHAQ010000002.1"/>
</dbReference>
<dbReference type="InterPro" id="IPR000120">
    <property type="entry name" value="Amidase"/>
</dbReference>
<protein>
    <submittedName>
        <fullName evidence="2">Glutamyl-tRNA(Gln) amidotransferase subunit A</fullName>
        <ecNumber evidence="2">6.3.5.-</ecNumber>
    </submittedName>
</protein>
<evidence type="ECO:0000259" key="1">
    <source>
        <dbReference type="Pfam" id="PF01425"/>
    </source>
</evidence>
<dbReference type="EMBL" id="UGVC01000004">
    <property type="protein sequence ID" value="SUD98825.1"/>
    <property type="molecule type" value="Genomic_DNA"/>
</dbReference>
<dbReference type="InterPro" id="IPR036928">
    <property type="entry name" value="AS_sf"/>
</dbReference>
<proteinExistence type="predicted"/>
<dbReference type="PROSITE" id="PS00571">
    <property type="entry name" value="AMIDASES"/>
    <property type="match status" value="1"/>
</dbReference>
<dbReference type="Proteomes" id="UP000254123">
    <property type="component" value="Unassembled WGS sequence"/>
</dbReference>
<dbReference type="GO" id="GO:0016740">
    <property type="term" value="F:transferase activity"/>
    <property type="evidence" value="ECO:0007669"/>
    <property type="project" value="UniProtKB-KW"/>
</dbReference>
<dbReference type="GO" id="GO:0016874">
    <property type="term" value="F:ligase activity"/>
    <property type="evidence" value="ECO:0007669"/>
    <property type="project" value="UniProtKB-KW"/>
</dbReference>
<dbReference type="EC" id="6.3.5.-" evidence="2"/>
<dbReference type="InterPro" id="IPR020556">
    <property type="entry name" value="Amidase_CS"/>
</dbReference>
<keyword evidence="3" id="KW-1185">Reference proteome</keyword>
<dbReference type="AlphaFoldDB" id="A0A379LPZ0"/>
<evidence type="ECO:0000313" key="2">
    <source>
        <dbReference type="EMBL" id="SUD98825.1"/>
    </source>
</evidence>
<dbReference type="PANTHER" id="PTHR11895">
    <property type="entry name" value="TRANSAMIDASE"/>
    <property type="match status" value="1"/>
</dbReference>
<evidence type="ECO:0000313" key="3">
    <source>
        <dbReference type="Proteomes" id="UP000254123"/>
    </source>
</evidence>
<sequence>MKNNENGLISADALASDIQRGNRCPIEIIEEVFDNIKSSDSSIFTVLLEERALKEAHASKRRWREGNPLSQWDGIPVAWKDLFDIEGRITTSGSIVLKSNLPAARDADVVFNAKQAGLISIGCLNMTEFAYSGLGLNPHYGTPKNPHGVGPARIPGGSSSGCGVAVAKGLVPLAIGSDTGGSIRIPASLNGVVGYKGSSNSFPTDGILPLSTTLDTLGPLAADVKTCIGATHILNKRPISIPKPKPINKLKFLIPNNIVFEGIQDAVLENFENSVRALESSGASIVRCAFPEFDIIKTLSEEHGYLTGPEVLDLHWNLVHSDKASHMDPRVLNRILEAKDMSARDLVVLQKMREKLIKENHLNLSSHIVLFPTTPITAPEINPLEKDDELYLKTNKLILRNTSLGNFLDWCGFAVPNGTDQDNMPTSILLSMAGGREKELFSAALSIEGIIAQNI</sequence>
<dbReference type="STRING" id="1123034.GCA_000685805_02491"/>
<dbReference type="PANTHER" id="PTHR11895:SF176">
    <property type="entry name" value="AMIDASE AMID-RELATED"/>
    <property type="match status" value="1"/>
</dbReference>
<reference evidence="2 3" key="1">
    <citation type="submission" date="2018-06" db="EMBL/GenBank/DDBJ databases">
        <authorList>
            <consortium name="Pathogen Informatics"/>
            <person name="Doyle S."/>
        </authorList>
    </citation>
    <scope>NUCLEOTIDE SEQUENCE [LARGE SCALE GENOMIC DNA]</scope>
    <source>
        <strain evidence="2 3">NCTC10526</strain>
    </source>
</reference>